<dbReference type="PANTHER" id="PTHR33794:SF1">
    <property type="entry name" value="BACILLOLYSIN"/>
    <property type="match status" value="1"/>
</dbReference>
<evidence type="ECO:0000256" key="8">
    <source>
        <dbReference type="ARBA" id="ARBA00023145"/>
    </source>
</evidence>
<accession>A0A846ZQ08</accession>
<evidence type="ECO:0000256" key="6">
    <source>
        <dbReference type="ARBA" id="ARBA00022833"/>
    </source>
</evidence>
<keyword evidence="7" id="KW-0482">Metalloprotease</keyword>
<proteinExistence type="inferred from homology"/>
<dbReference type="Gene3D" id="3.10.450.40">
    <property type="match status" value="1"/>
</dbReference>
<dbReference type="SUPFAM" id="SSF89260">
    <property type="entry name" value="Collagen-binding domain"/>
    <property type="match status" value="1"/>
</dbReference>
<evidence type="ECO:0000256" key="7">
    <source>
        <dbReference type="ARBA" id="ARBA00023049"/>
    </source>
</evidence>
<evidence type="ECO:0000256" key="5">
    <source>
        <dbReference type="ARBA" id="ARBA00022801"/>
    </source>
</evidence>
<organism evidence="12 13">
    <name type="scientific">Oleiagrimonas citrea</name>
    <dbReference type="NCBI Taxonomy" id="1665687"/>
    <lineage>
        <taxon>Bacteria</taxon>
        <taxon>Pseudomonadati</taxon>
        <taxon>Pseudomonadota</taxon>
        <taxon>Gammaproteobacteria</taxon>
        <taxon>Lysobacterales</taxon>
        <taxon>Rhodanobacteraceae</taxon>
        <taxon>Oleiagrimonas</taxon>
    </lineage>
</organism>
<feature type="active site" evidence="9">
    <location>
        <position position="339"/>
    </location>
</feature>
<evidence type="ECO:0000256" key="9">
    <source>
        <dbReference type="PIRSR" id="PIRSR623612-1"/>
    </source>
</evidence>
<feature type="signal peptide" evidence="10">
    <location>
        <begin position="1"/>
        <end position="24"/>
    </location>
</feature>
<feature type="domain" description="P/Homo B" evidence="11">
    <location>
        <begin position="609"/>
        <end position="733"/>
    </location>
</feature>
<dbReference type="Pfam" id="PF07504">
    <property type="entry name" value="FTP"/>
    <property type="match status" value="1"/>
</dbReference>
<reference evidence="12 13" key="1">
    <citation type="journal article" date="2017" name="Int. J. Syst. Evol. Microbiol.">
        <title>Oleiagrimonas citrea sp. nov., a marine bacterium isolated from tidal flat sediment and emended description of the genus Oleiagrimonas Fang et al. 2015 and Oleiagrimonas soli.</title>
        <authorList>
            <person name="Yang S.H."/>
            <person name="Seo H.S."/>
            <person name="Seong C.N."/>
            <person name="Kwon K.K."/>
        </authorList>
    </citation>
    <scope>NUCLEOTIDE SEQUENCE [LARGE SCALE GENOMIC DNA]</scope>
    <source>
        <strain evidence="12 13">MEBiC09124</strain>
    </source>
</reference>
<dbReference type="CDD" id="cd09597">
    <property type="entry name" value="M4_TLP"/>
    <property type="match status" value="1"/>
</dbReference>
<dbReference type="InterPro" id="IPR011096">
    <property type="entry name" value="FTP_domain"/>
</dbReference>
<dbReference type="EMBL" id="JAAZQD010000004">
    <property type="protein sequence ID" value="NKZ39727.1"/>
    <property type="molecule type" value="Genomic_DNA"/>
</dbReference>
<dbReference type="SUPFAM" id="SSF49785">
    <property type="entry name" value="Galactose-binding domain-like"/>
    <property type="match status" value="1"/>
</dbReference>
<evidence type="ECO:0000259" key="11">
    <source>
        <dbReference type="PROSITE" id="PS51829"/>
    </source>
</evidence>
<dbReference type="Gene3D" id="2.60.120.260">
    <property type="entry name" value="Galactose-binding domain-like"/>
    <property type="match status" value="1"/>
</dbReference>
<dbReference type="GO" id="GO:0004222">
    <property type="term" value="F:metalloendopeptidase activity"/>
    <property type="evidence" value="ECO:0007669"/>
    <property type="project" value="InterPro"/>
</dbReference>
<dbReference type="InterPro" id="IPR050728">
    <property type="entry name" value="Zinc_Metalloprotease_M4"/>
</dbReference>
<evidence type="ECO:0000256" key="1">
    <source>
        <dbReference type="ARBA" id="ARBA00009388"/>
    </source>
</evidence>
<evidence type="ECO:0000256" key="10">
    <source>
        <dbReference type="SAM" id="SignalP"/>
    </source>
</evidence>
<gene>
    <name evidence="12" type="ORF">HF690_12275</name>
</gene>
<dbReference type="Pfam" id="PF02868">
    <property type="entry name" value="Peptidase_M4_C"/>
    <property type="match status" value="1"/>
</dbReference>
<dbReference type="InterPro" id="IPR013856">
    <property type="entry name" value="Peptidase_M4_domain"/>
</dbReference>
<comment type="caution">
    <text evidence="12">The sequence shown here is derived from an EMBL/GenBank/DDBJ whole genome shotgun (WGS) entry which is preliminary data.</text>
</comment>
<dbReference type="InterPro" id="IPR002884">
    <property type="entry name" value="P_dom"/>
</dbReference>
<dbReference type="GO" id="GO:0046872">
    <property type="term" value="F:metal ion binding"/>
    <property type="evidence" value="ECO:0007669"/>
    <property type="project" value="UniProtKB-KW"/>
</dbReference>
<comment type="similarity">
    <text evidence="1">Belongs to the peptidase M4 family.</text>
</comment>
<dbReference type="Gene3D" id="3.10.450.490">
    <property type="match status" value="1"/>
</dbReference>
<keyword evidence="3" id="KW-0479">Metal-binding</keyword>
<keyword evidence="4 10" id="KW-0732">Signal</keyword>
<feature type="chain" id="PRO_5032698149" evidence="10">
    <location>
        <begin position="25"/>
        <end position="733"/>
    </location>
</feature>
<dbReference type="Proteomes" id="UP000541636">
    <property type="component" value="Unassembled WGS sequence"/>
</dbReference>
<name>A0A846ZQ08_9GAMM</name>
<dbReference type="SUPFAM" id="SSF55486">
    <property type="entry name" value="Metalloproteases ('zincins'), catalytic domain"/>
    <property type="match status" value="1"/>
</dbReference>
<dbReference type="InterPro" id="IPR023612">
    <property type="entry name" value="Peptidase_M4"/>
</dbReference>
<keyword evidence="13" id="KW-1185">Reference proteome</keyword>
<dbReference type="AlphaFoldDB" id="A0A846ZQ08"/>
<evidence type="ECO:0000313" key="12">
    <source>
        <dbReference type="EMBL" id="NKZ39727.1"/>
    </source>
</evidence>
<keyword evidence="5" id="KW-0378">Hydrolase</keyword>
<dbReference type="Gene3D" id="2.60.120.380">
    <property type="match status" value="1"/>
</dbReference>
<dbReference type="Pfam" id="PF01447">
    <property type="entry name" value="Peptidase_M4"/>
    <property type="match status" value="1"/>
</dbReference>
<dbReference type="InterPro" id="IPR027268">
    <property type="entry name" value="Peptidase_M4/M1_CTD_sf"/>
</dbReference>
<sequence>MPGTFRLNILVAAMGLAAFSTANAATTEHLHARTLGVTPASQLAHTLGLGNGMSFKARFSRPTRHGTDTVRMQQMYNGVPVYGRSIAVEQNAQGQALVANGPVAQSFNLSASDMRAKLTGDRAVEVLRGRHNPFMAPGQSIHNAKADLYVYPESQGQARLVYLTSYFAAGNQPARPTAIIDANTGEIIEQWDGLTTADGYGPGGNQKTGQYQYGTDYPALVVTASGSTCSLSNSDVKTYDMNNAMSGSGTLVSFPCYTHTGDGVNGAYSPENDAHHFGQVVHDMYNNWFGAPPLNFTLVMKVHLGSNYENAYWDGSAMNFGDGASTFYPLTSLDVTSHEISHGFTEQHSNLQYSGQSGGMNEAFSDMAGEAAEYYDRGSNDWLVGAEIIKSGTALRYMCNPTQDGSSIDNAADYYSGLNVHYSSGVYNKAFCTLAKTSGWNTKKAFEVFERANALYWSSTATFNSGACGVESASDDLGYTTSDVVSAFNAVGVSCPSGGGGGGGGTGGSLQNGTAVSLSGSSGAFSNTYTVQVPSGSSNLVISTSGGSGDADLYVKLGSEPTLSSYDCRPYKNGNSESCSFSSPSTSTYYVKLYGYSSYSGVSLKATWTEPSGGGGGGGGGFYENSTNVNIPDQSTASSYISVSGEANPGPSDLQVHVKIVHTYRGDLRITLYSPSGSSVVLKSPSGSDGTDNVDQTYTVNASSLNPNGQWRLKVDDVYAGDTGYIDDWSLQF</sequence>
<evidence type="ECO:0000256" key="3">
    <source>
        <dbReference type="ARBA" id="ARBA00022723"/>
    </source>
</evidence>
<keyword evidence="2" id="KW-0645">Protease</keyword>
<dbReference type="InterPro" id="IPR008979">
    <property type="entry name" value="Galactose-bd-like_sf"/>
</dbReference>
<dbReference type="InterPro" id="IPR001570">
    <property type="entry name" value="Peptidase_M4_C_domain"/>
</dbReference>
<evidence type="ECO:0000256" key="4">
    <source>
        <dbReference type="ARBA" id="ARBA00022729"/>
    </source>
</evidence>
<dbReference type="Pfam" id="PF01483">
    <property type="entry name" value="P_proprotein"/>
    <property type="match status" value="1"/>
</dbReference>
<keyword evidence="8" id="KW-0865">Zymogen</keyword>
<dbReference type="PROSITE" id="PS51829">
    <property type="entry name" value="P_HOMO_B"/>
    <property type="match status" value="1"/>
</dbReference>
<keyword evidence="6" id="KW-0862">Zinc</keyword>
<dbReference type="Gene3D" id="1.10.390.10">
    <property type="entry name" value="Neutral Protease Domain 2"/>
    <property type="match status" value="1"/>
</dbReference>
<dbReference type="Gene3D" id="3.10.170.10">
    <property type="match status" value="1"/>
</dbReference>
<feature type="active site" description="Proton donor" evidence="9">
    <location>
        <position position="421"/>
    </location>
</feature>
<dbReference type="Pfam" id="PF04151">
    <property type="entry name" value="PPC"/>
    <property type="match status" value="1"/>
</dbReference>
<dbReference type="PRINTS" id="PR00730">
    <property type="entry name" value="THERMOLYSIN"/>
</dbReference>
<protein>
    <submittedName>
        <fullName evidence="12">Peptidase</fullName>
    </submittedName>
</protein>
<dbReference type="PANTHER" id="PTHR33794">
    <property type="entry name" value="BACILLOLYSIN"/>
    <property type="match status" value="1"/>
</dbReference>
<dbReference type="InterPro" id="IPR007280">
    <property type="entry name" value="Peptidase_C_arc/bac"/>
</dbReference>
<dbReference type="RefSeq" id="WP_168609627.1">
    <property type="nucleotide sequence ID" value="NZ_JAAZQD010000004.1"/>
</dbReference>
<dbReference type="GO" id="GO:0006508">
    <property type="term" value="P:proteolysis"/>
    <property type="evidence" value="ECO:0007669"/>
    <property type="project" value="UniProtKB-KW"/>
</dbReference>
<evidence type="ECO:0000313" key="13">
    <source>
        <dbReference type="Proteomes" id="UP000541636"/>
    </source>
</evidence>
<dbReference type="GO" id="GO:0004252">
    <property type="term" value="F:serine-type endopeptidase activity"/>
    <property type="evidence" value="ECO:0007669"/>
    <property type="project" value="InterPro"/>
</dbReference>
<evidence type="ECO:0000256" key="2">
    <source>
        <dbReference type="ARBA" id="ARBA00022670"/>
    </source>
</evidence>